<reference evidence="1 2" key="1">
    <citation type="journal article" date="2016" name="Gene">
        <title>PacBio SMRT assembly of a complex multi-replicon genome reveals chlorocatechol degradative operon in a region of genome plasticity.</title>
        <authorList>
            <person name="Ricker N."/>
            <person name="Shen S.Y."/>
            <person name="Goordial J."/>
            <person name="Jin S."/>
            <person name="Fulthorpe R.R."/>
        </authorList>
    </citation>
    <scope>NUCLEOTIDE SEQUENCE [LARGE SCALE GENOMIC DNA]</scope>
    <source>
        <strain evidence="1 2">OLGA172</strain>
    </source>
</reference>
<evidence type="ECO:0000313" key="2">
    <source>
        <dbReference type="Proteomes" id="UP000076852"/>
    </source>
</evidence>
<proteinExistence type="predicted"/>
<sequence length="361" mass="40249">MLKVDKLMNRTELQGREALESLLSQIPVIGIRDVQWEFPLASHEVDLIVHLQTAEQPYQLFCDILPSGQPRYVNHALLKMREEVTRGGPEVVPILIAPYFSPATREACQQNHVGYLDLEGNARISFGSVFIDRQVSVKPVVERRELKSLFRPRSAQVLRVMLRAPARIWRVAELAQASGVSLGHVSNVRTGLLDREWATASSDGLYLSQPDLLLDAWRDSYEAPAGEHKRFYTTLHGSALEDAARNVLSGNGEKDLWAAFASFSAAKWLAPYARTSTHYFYANHAGLEKLKTALKLEPSAKGENVMITLPKDEGVLSDTVEPAPGAICTSPVQTYLDLSIAGERGEEAAQYLRQERMTWPN</sequence>
<dbReference type="KEGG" id="buz:AYM40_21805"/>
<dbReference type="STRING" id="1804984.AYM40_21805"/>
<keyword evidence="2" id="KW-1185">Reference proteome</keyword>
<protein>
    <submittedName>
        <fullName evidence="1">Uncharacterized protein</fullName>
    </submittedName>
</protein>
<dbReference type="OrthoDB" id="6057265at2"/>
<dbReference type="InterPro" id="IPR019238">
    <property type="entry name" value="AbiEi_2"/>
</dbReference>
<name>A0A160FQR4_9BURK</name>
<gene>
    <name evidence="1" type="ORF">AYM40_21805</name>
</gene>
<evidence type="ECO:0000313" key="1">
    <source>
        <dbReference type="EMBL" id="ANB75062.1"/>
    </source>
</evidence>
<dbReference type="AlphaFoldDB" id="A0A160FQR4"/>
<dbReference type="Proteomes" id="UP000076852">
    <property type="component" value="Chromosome 2"/>
</dbReference>
<organism evidence="1 2">
    <name type="scientific">Paraburkholderia phytofirmans OLGA172</name>
    <dbReference type="NCBI Taxonomy" id="1417228"/>
    <lineage>
        <taxon>Bacteria</taxon>
        <taxon>Pseudomonadati</taxon>
        <taxon>Pseudomonadota</taxon>
        <taxon>Betaproteobacteria</taxon>
        <taxon>Burkholderiales</taxon>
        <taxon>Burkholderiaceae</taxon>
        <taxon>Paraburkholderia</taxon>
    </lineage>
</organism>
<dbReference type="Pfam" id="PF09952">
    <property type="entry name" value="AbiEi_2"/>
    <property type="match status" value="1"/>
</dbReference>
<dbReference type="EMBL" id="CP014579">
    <property type="protein sequence ID" value="ANB75062.1"/>
    <property type="molecule type" value="Genomic_DNA"/>
</dbReference>
<accession>A0A160FQR4</accession>